<dbReference type="InterPro" id="IPR050635">
    <property type="entry name" value="ATPase_protein_8"/>
</dbReference>
<dbReference type="EMBL" id="KP033452">
    <property type="protein sequence ID" value="AJZ71663.1"/>
    <property type="molecule type" value="Genomic_DNA"/>
</dbReference>
<dbReference type="InterPro" id="IPR001421">
    <property type="entry name" value="ATP8_metazoa"/>
</dbReference>
<protein>
    <recommendedName>
        <fullName evidence="14">ATP synthase complex subunit 8</fullName>
    </recommendedName>
</protein>
<reference evidence="15" key="2">
    <citation type="submission" date="2014-10" db="EMBL/GenBank/DDBJ databases">
        <authorList>
            <person name="Seo M.-J."/>
            <person name="Seok Y.J."/>
            <person name="Cha I.-T."/>
        </authorList>
    </citation>
    <scope>NUCLEOTIDE SEQUENCE</scope>
</reference>
<keyword evidence="3 14" id="KW-0813">Transport</keyword>
<evidence type="ECO:0000256" key="9">
    <source>
        <dbReference type="ARBA" id="ARBA00023128"/>
    </source>
</evidence>
<dbReference type="PANTHER" id="PTHR39937:SF1">
    <property type="entry name" value="ATP SYNTHASE PROTEIN 8"/>
    <property type="match status" value="1"/>
</dbReference>
<dbReference type="PANTHER" id="PTHR39937">
    <property type="entry name" value="ATP SYNTHASE PROTEIN 8"/>
    <property type="match status" value="1"/>
</dbReference>
<keyword evidence="8 14" id="KW-0406">Ion transport</keyword>
<evidence type="ECO:0000256" key="11">
    <source>
        <dbReference type="ARBA" id="ARBA00023310"/>
    </source>
</evidence>
<evidence type="ECO:0000256" key="1">
    <source>
        <dbReference type="ARBA" id="ARBA00004304"/>
    </source>
</evidence>
<evidence type="ECO:0000256" key="4">
    <source>
        <dbReference type="ARBA" id="ARBA00022547"/>
    </source>
</evidence>
<dbReference type="GO" id="GO:0031966">
    <property type="term" value="C:mitochondrial membrane"/>
    <property type="evidence" value="ECO:0007669"/>
    <property type="project" value="UniProtKB-SubCell"/>
</dbReference>
<evidence type="ECO:0000256" key="10">
    <source>
        <dbReference type="ARBA" id="ARBA00023136"/>
    </source>
</evidence>
<comment type="similarity">
    <text evidence="2 14">Belongs to the ATPase protein 8 family.</text>
</comment>
<evidence type="ECO:0000256" key="12">
    <source>
        <dbReference type="ARBA" id="ARBA00053067"/>
    </source>
</evidence>
<sequence length="55" mass="6675">MPQLNPRPWFAILMFTWLVFLTVIPAKILQHYFPNEQIDSAPMFSEPDTWLWPWL</sequence>
<dbReference type="RefSeq" id="YP_009132278.1">
    <property type="nucleotide sequence ID" value="NC_026883.1"/>
</dbReference>
<comment type="function">
    <text evidence="12">Subunit 8, of the mitochondrial membrane ATP synthase complex (F(1)F(0) ATP synthase or Complex V) that produces ATP from ADP in the presence of a proton gradient across the membrane which is generated by electron transport complexes of the respiratory chain. ATP synthase complex consist of a soluble F(1) head domain - the catalytic core - and a membrane F(1) domain - the membrane proton channel. These two domains are linked by a central stalk rotating inside the F(1) region and a stationary peripheral stalk. During catalysis, ATP synthesis in the catalytic domain of F(1) is coupled via a rotary mechanism of the central stalk subunits to proton translocation. In vivo, can only synthesize ATP although its ATP hydrolase activity can be activated artificially in vitro. Part of the complex F(0) domain.</text>
</comment>
<dbReference type="GO" id="GO:0015986">
    <property type="term" value="P:proton motive force-driven ATP synthesis"/>
    <property type="evidence" value="ECO:0007669"/>
    <property type="project" value="InterPro"/>
</dbReference>
<keyword evidence="9 14" id="KW-0496">Mitochondrion</keyword>
<comment type="subcellular location">
    <subcellularLocation>
        <location evidence="1 14">Mitochondrion membrane</location>
        <topology evidence="1 14">Single-pass membrane protein</topology>
    </subcellularLocation>
</comment>
<evidence type="ECO:0000256" key="5">
    <source>
        <dbReference type="ARBA" id="ARBA00022692"/>
    </source>
</evidence>
<dbReference type="GeneID" id="24122282"/>
<dbReference type="AlphaFoldDB" id="A0A0U1ZIU6"/>
<reference evidence="15" key="1">
    <citation type="journal article" date="2014" name="Mitochondrial DNA">
        <title>The complete mitochondrial genome of the Spectacled angelfish, Chaetodontoplus conspicillatus (Perciformes: Pomacanthidae).</title>
        <authorList>
            <person name="Shen K.N."/>
            <person name="Chang C.W."/>
            <person name="Chen C.H."/>
            <person name="Hsiao C.D."/>
        </authorList>
    </citation>
    <scope>NUCLEOTIDE SEQUENCE</scope>
</reference>
<organism evidence="15">
    <name type="scientific">Chaetodontoplus conspicillatus</name>
    <name type="common">spectacled angelfish</name>
    <dbReference type="NCBI Taxonomy" id="1633020"/>
    <lineage>
        <taxon>Eukaryota</taxon>
        <taxon>Metazoa</taxon>
        <taxon>Chordata</taxon>
        <taxon>Craniata</taxon>
        <taxon>Vertebrata</taxon>
        <taxon>Euteleostomi</taxon>
        <taxon>Actinopterygii</taxon>
        <taxon>Neopterygii</taxon>
        <taxon>Teleostei</taxon>
        <taxon>Neoteleostei</taxon>
        <taxon>Acanthomorphata</taxon>
        <taxon>Eupercaria</taxon>
        <taxon>Pomacanthidae</taxon>
        <taxon>Chaetodontoplus</taxon>
    </lineage>
</organism>
<evidence type="ECO:0000256" key="2">
    <source>
        <dbReference type="ARBA" id="ARBA00008892"/>
    </source>
</evidence>
<geneLocation type="mitochondrion" evidence="15"/>
<proteinExistence type="inferred from homology"/>
<keyword evidence="11" id="KW-0066">ATP synthesis</keyword>
<evidence type="ECO:0000256" key="14">
    <source>
        <dbReference type="RuleBase" id="RU003661"/>
    </source>
</evidence>
<keyword evidence="10" id="KW-0472">Membrane</keyword>
<evidence type="ECO:0000256" key="6">
    <source>
        <dbReference type="ARBA" id="ARBA00022781"/>
    </source>
</evidence>
<evidence type="ECO:0000256" key="7">
    <source>
        <dbReference type="ARBA" id="ARBA00022989"/>
    </source>
</evidence>
<gene>
    <name evidence="15" type="primary">ATP8</name>
</gene>
<evidence type="ECO:0000256" key="3">
    <source>
        <dbReference type="ARBA" id="ARBA00022448"/>
    </source>
</evidence>
<keyword evidence="4 14" id="KW-0138">CF(0)</keyword>
<dbReference type="CTD" id="4509"/>
<keyword evidence="7" id="KW-1133">Transmembrane helix</keyword>
<evidence type="ECO:0000256" key="13">
    <source>
        <dbReference type="ARBA" id="ARBA00064647"/>
    </source>
</evidence>
<name>A0A0U1ZIU6_9TELE</name>
<dbReference type="GO" id="GO:0045259">
    <property type="term" value="C:proton-transporting ATP synthase complex"/>
    <property type="evidence" value="ECO:0007669"/>
    <property type="project" value="UniProtKB-KW"/>
</dbReference>
<dbReference type="Pfam" id="PF00895">
    <property type="entry name" value="ATP-synt_8"/>
    <property type="match status" value="1"/>
</dbReference>
<evidence type="ECO:0000256" key="8">
    <source>
        <dbReference type="ARBA" id="ARBA00023065"/>
    </source>
</evidence>
<comment type="subunit">
    <text evidence="13">Component of the ATP synthase complex composed at least of ATP5F1A/subunit alpha, ATP5F1B/subunit beta, ATP5MC1/subunit c (homooctomer), MT-ATP6/subunit a, MT-ATP8/subunit 8, ATP5ME/subunit e, ATP5MF/subunit f, ATP5MG/subunit g, ATP5MK/subunit k, ATP5MJ/subunit j, ATP5F1C/subunit gamma, ATP5F1D/subunit delta, ATP5F1E/subunit epsilon, ATP5PF/subunit F6, ATP5PB/subunit b, ATP5PD/subunit d, ATP5PO/subunit OSCP. ATP synthase complex consists of a soluble F(1) head domain (subunits alpha(3) and beta(3)) - the catalytic core - and a membrane F(0) domain - the membrane proton channel (subunits c, a, 8, e, f, g, k and j). These two domains are linked by a central stalk (subunits gamma, delta, and epsilon) rotating inside the F1 region and a stationary peripheral stalk (subunits F6, b, d, and OSCP).</text>
</comment>
<evidence type="ECO:0000313" key="15">
    <source>
        <dbReference type="EMBL" id="AJZ71663.1"/>
    </source>
</evidence>
<dbReference type="GO" id="GO:0015078">
    <property type="term" value="F:proton transmembrane transporter activity"/>
    <property type="evidence" value="ECO:0007669"/>
    <property type="project" value="InterPro"/>
</dbReference>
<keyword evidence="6 14" id="KW-0375">Hydrogen ion transport</keyword>
<keyword evidence="5 14" id="KW-0812">Transmembrane</keyword>
<accession>A0A0U1ZIU6</accession>